<sequence>MAVETVDRTRQDQQSQDQQSQDQQSQDQQSQDQQSQQERLTEAQRAELVELAVASITRGVHYDEPLHLRDAELEGYLAEPRATFVTVYLDGELAGCIGSLEARRPLGRDIAHNAYMAAFRDPRFDPLSADDLERLSLHISVLSPLRELDVTSEADLVAALEPGVHGLVLTCHGQRGTLLPSVWDQCPDPALFVRHVKRKAGLPQDYWSDEMRALVYEVDEFDGS</sequence>
<accession>A0A4Y6PVN8</accession>
<dbReference type="Gene3D" id="3.30.1490.150">
    <property type="entry name" value="Hypothetical protein ph0010, domain 2"/>
    <property type="match status" value="1"/>
</dbReference>
<dbReference type="Pfam" id="PF01871">
    <property type="entry name" value="AMMECR1"/>
    <property type="match status" value="1"/>
</dbReference>
<dbReference type="InterPro" id="IPR002733">
    <property type="entry name" value="AMMECR1_domain"/>
</dbReference>
<evidence type="ECO:0000259" key="2">
    <source>
        <dbReference type="PROSITE" id="PS51112"/>
    </source>
</evidence>
<feature type="domain" description="AMMECR1" evidence="2">
    <location>
        <begin position="43"/>
        <end position="224"/>
    </location>
</feature>
<feature type="compositionally biased region" description="Basic and acidic residues" evidence="1">
    <location>
        <begin position="1"/>
        <end position="11"/>
    </location>
</feature>
<dbReference type="InterPro" id="IPR027485">
    <property type="entry name" value="AMMECR1_N"/>
</dbReference>
<accession>A0A5B8Y7A6</accession>
<gene>
    <name evidence="3" type="primary">amrA</name>
    <name evidence="3" type="ORF">FIV42_17080</name>
</gene>
<dbReference type="NCBIfam" id="TIGR04335">
    <property type="entry name" value="AmmeMemoSam_A"/>
    <property type="match status" value="1"/>
</dbReference>
<dbReference type="EMBL" id="CP041186">
    <property type="protein sequence ID" value="QDG52392.1"/>
    <property type="molecule type" value="Genomic_DNA"/>
</dbReference>
<dbReference type="PANTHER" id="PTHR13016">
    <property type="entry name" value="AMMECR1 HOMOLOG"/>
    <property type="match status" value="1"/>
</dbReference>
<dbReference type="PROSITE" id="PS51112">
    <property type="entry name" value="AMMECR1"/>
    <property type="match status" value="1"/>
</dbReference>
<feature type="compositionally biased region" description="Low complexity" evidence="1">
    <location>
        <begin position="12"/>
        <end position="37"/>
    </location>
</feature>
<protein>
    <submittedName>
        <fullName evidence="3">AmmeMemoRadiSam system protein A</fullName>
    </submittedName>
</protein>
<dbReference type="RefSeq" id="WP_141198864.1">
    <property type="nucleotide sequence ID" value="NZ_CP041186.1"/>
</dbReference>
<dbReference type="SUPFAM" id="SSF143447">
    <property type="entry name" value="AMMECR1-like"/>
    <property type="match status" value="1"/>
</dbReference>
<proteinExistence type="predicted"/>
<reference evidence="3 4" key="1">
    <citation type="submission" date="2019-06" db="EMBL/GenBank/DDBJ databases">
        <title>Persicimonas caeni gen. nov., sp. nov., a predatory bacterium isolated from solar saltern.</title>
        <authorList>
            <person name="Wang S."/>
        </authorList>
    </citation>
    <scope>NUCLEOTIDE SEQUENCE [LARGE SCALE GENOMIC DNA]</scope>
    <source>
        <strain evidence="3 4">YN101</strain>
    </source>
</reference>
<dbReference type="Proteomes" id="UP000315995">
    <property type="component" value="Chromosome"/>
</dbReference>
<keyword evidence="4" id="KW-1185">Reference proteome</keyword>
<dbReference type="AlphaFoldDB" id="A0A4Y6PVN8"/>
<dbReference type="PANTHER" id="PTHR13016:SF0">
    <property type="entry name" value="AMME SYNDROME CANDIDATE GENE 1 PROTEIN"/>
    <property type="match status" value="1"/>
</dbReference>
<feature type="region of interest" description="Disordered" evidence="1">
    <location>
        <begin position="1"/>
        <end position="41"/>
    </location>
</feature>
<dbReference type="InterPro" id="IPR036071">
    <property type="entry name" value="AMMECR1_dom_sf"/>
</dbReference>
<evidence type="ECO:0000313" key="4">
    <source>
        <dbReference type="Proteomes" id="UP000315995"/>
    </source>
</evidence>
<dbReference type="OrthoDB" id="9782820at2"/>
<evidence type="ECO:0000313" key="3">
    <source>
        <dbReference type="EMBL" id="QDG52392.1"/>
    </source>
</evidence>
<organism evidence="3 4">
    <name type="scientific">Persicimonas caeni</name>
    <dbReference type="NCBI Taxonomy" id="2292766"/>
    <lineage>
        <taxon>Bacteria</taxon>
        <taxon>Deltaproteobacteria</taxon>
        <taxon>Bradymonadales</taxon>
        <taxon>Bradymonadaceae</taxon>
        <taxon>Persicimonas</taxon>
    </lineage>
</organism>
<dbReference type="Gene3D" id="3.30.700.20">
    <property type="entry name" value="Hypothetical protein ph0010, domain 1"/>
    <property type="match status" value="1"/>
</dbReference>
<name>A0A4Y6PVN8_PERCE</name>
<dbReference type="InterPro" id="IPR023473">
    <property type="entry name" value="AMMECR1"/>
</dbReference>
<dbReference type="InterPro" id="IPR027623">
    <property type="entry name" value="AmmeMemoSam_A"/>
</dbReference>
<evidence type="ECO:0000256" key="1">
    <source>
        <dbReference type="SAM" id="MobiDB-lite"/>
    </source>
</evidence>